<evidence type="ECO:0008006" key="4">
    <source>
        <dbReference type="Google" id="ProtNLM"/>
    </source>
</evidence>
<gene>
    <name evidence="2" type="ORF">BHV28_00820</name>
</gene>
<evidence type="ECO:0000256" key="1">
    <source>
        <dbReference type="SAM" id="Phobius"/>
    </source>
</evidence>
<proteinExistence type="predicted"/>
<dbReference type="Proteomes" id="UP000188912">
    <property type="component" value="Chromosome"/>
</dbReference>
<keyword evidence="1" id="KW-0472">Membrane</keyword>
<protein>
    <recommendedName>
        <fullName evidence="4">DUF1515 domain-containing protein</fullName>
    </recommendedName>
</protein>
<evidence type="ECO:0000313" key="3">
    <source>
        <dbReference type="Proteomes" id="UP000188912"/>
    </source>
</evidence>
<dbReference type="KEGG" id="thd:BHV28_00820"/>
<feature type="transmembrane region" description="Helical" evidence="1">
    <location>
        <begin position="75"/>
        <end position="98"/>
    </location>
</feature>
<accession>A0A1U9JSG6</accession>
<name>A0A1U9JSG6_9HYPH</name>
<keyword evidence="3" id="KW-1185">Reference proteome</keyword>
<reference evidence="2 3" key="2">
    <citation type="journal article" date="2016" name="Sci. Rep.">
        <title>The genome of Rhizobiales bacteria in predatory ants reveals urease gene functions but no genes for nitrogen fixation.</title>
        <authorList>
            <person name="Neuvonen M.M."/>
            <person name="Tamarit D."/>
            <person name="Naslund K."/>
            <person name="Liebig J."/>
            <person name="Feldhaar H."/>
            <person name="Moran N.A."/>
            <person name="Guy L."/>
            <person name="Andersson S.G."/>
        </authorList>
    </citation>
    <scope>NUCLEOTIDE SEQUENCE [LARGE SCALE GENOMIC DNA]</scope>
    <source>
        <strain evidence="2 3">Hsal</strain>
    </source>
</reference>
<sequence length="105" mass="12093">MTDNHDRAIGRIEGKLDQLIGEQRRATQKRGDMYKQLEALRKNQDEITRQIKDVDRRLEHVEKPIAEFSRWRERAVGAAMLLSMTAALIGGTVAAYWAKIVAIFR</sequence>
<dbReference type="STRING" id="1902579.BHV28_00820"/>
<dbReference type="EMBL" id="CP017315">
    <property type="protein sequence ID" value="AQS40808.1"/>
    <property type="molecule type" value="Genomic_DNA"/>
</dbReference>
<organism evidence="2 3">
    <name type="scientific">Candidatus Tokpelaia hoelldobleri</name>
    <dbReference type="NCBI Taxonomy" id="1902579"/>
    <lineage>
        <taxon>Bacteria</taxon>
        <taxon>Pseudomonadati</taxon>
        <taxon>Pseudomonadota</taxon>
        <taxon>Alphaproteobacteria</taxon>
        <taxon>Hyphomicrobiales</taxon>
        <taxon>Candidatus Tokpelaia</taxon>
    </lineage>
</organism>
<keyword evidence="1" id="KW-1133">Transmembrane helix</keyword>
<reference evidence="2 3" key="1">
    <citation type="journal article" date="2010" name="Science">
        <title>Genomic comparison of the ants Camponotus floridanus and Harpegnathos saltator.</title>
        <authorList>
            <person name="Bonasio R."/>
            <person name="Zhang G."/>
            <person name="Ye C."/>
            <person name="Mutti N.S."/>
            <person name="Fang X."/>
            <person name="Qin N."/>
            <person name="Donahue G."/>
            <person name="Yang P."/>
            <person name="Li Q."/>
            <person name="Li C."/>
            <person name="Zhang P."/>
            <person name="Huang Z."/>
            <person name="Berger S.L."/>
            <person name="Reinberg D."/>
            <person name="Wang J."/>
            <person name="Liebig J."/>
        </authorList>
    </citation>
    <scope>NUCLEOTIDE SEQUENCE [LARGE SCALE GENOMIC DNA]</scope>
    <source>
        <strain evidence="2 3">Hsal</strain>
    </source>
</reference>
<evidence type="ECO:0000313" key="2">
    <source>
        <dbReference type="EMBL" id="AQS40808.1"/>
    </source>
</evidence>
<keyword evidence="1" id="KW-0812">Transmembrane</keyword>
<dbReference type="AlphaFoldDB" id="A0A1U9JSG6"/>